<dbReference type="PROSITE" id="PS50950">
    <property type="entry name" value="ZF_THAP"/>
    <property type="match status" value="1"/>
</dbReference>
<dbReference type="Pfam" id="PF05485">
    <property type="entry name" value="THAP"/>
    <property type="match status" value="1"/>
</dbReference>
<dbReference type="PANTHER" id="PTHR46600:SF11">
    <property type="entry name" value="THAP DOMAIN-CONTAINING PROTEIN 10"/>
    <property type="match status" value="1"/>
</dbReference>
<gene>
    <name evidence="7" type="ORF">ALC62_04506</name>
</gene>
<keyword evidence="3" id="KW-0862">Zinc</keyword>
<evidence type="ECO:0000313" key="8">
    <source>
        <dbReference type="Proteomes" id="UP000078542"/>
    </source>
</evidence>
<evidence type="ECO:0000256" key="5">
    <source>
        <dbReference type="PROSITE-ProRule" id="PRU00309"/>
    </source>
</evidence>
<keyword evidence="8" id="KW-1185">Reference proteome</keyword>
<dbReference type="InterPro" id="IPR026516">
    <property type="entry name" value="THAP1/10"/>
</dbReference>
<dbReference type="AlphaFoldDB" id="A0A151IK39"/>
<dbReference type="PANTHER" id="PTHR46600">
    <property type="entry name" value="THAP DOMAIN-CONTAINING"/>
    <property type="match status" value="1"/>
</dbReference>
<evidence type="ECO:0000259" key="6">
    <source>
        <dbReference type="PROSITE" id="PS50950"/>
    </source>
</evidence>
<evidence type="ECO:0000256" key="2">
    <source>
        <dbReference type="ARBA" id="ARBA00022771"/>
    </source>
</evidence>
<sequence>MPSCILKNCCNRTFRKSDKQKRIEIKQKITFHMFPKNEYRRKHWCEILQLPENSVKPTSVICSMHFHEKSFDKSTKLKADANPYLSVQASSIQKDSPIKCTEQICTVTSEKLLSNNDYHTQSILDLPAAPQIRHNISTEHRQMDAVQNTDIFNMEMPVCKETANEKRGSNNIIGNNLKVIYCIKK</sequence>
<accession>A0A151IK39</accession>
<dbReference type="SMART" id="SM00692">
    <property type="entry name" value="DM3"/>
    <property type="match status" value="1"/>
</dbReference>
<reference evidence="7 8" key="1">
    <citation type="submission" date="2016-03" db="EMBL/GenBank/DDBJ databases">
        <title>Cyphomyrmex costatus WGS genome.</title>
        <authorList>
            <person name="Nygaard S."/>
            <person name="Hu H."/>
            <person name="Boomsma J."/>
            <person name="Zhang G."/>
        </authorList>
    </citation>
    <scope>NUCLEOTIDE SEQUENCE [LARGE SCALE GENOMIC DNA]</scope>
    <source>
        <strain evidence="7">MS0001</strain>
        <tissue evidence="7">Whole body</tissue>
    </source>
</reference>
<keyword evidence="2 5" id="KW-0863">Zinc-finger</keyword>
<dbReference type="GO" id="GO:0008270">
    <property type="term" value="F:zinc ion binding"/>
    <property type="evidence" value="ECO:0007669"/>
    <property type="project" value="UniProtKB-KW"/>
</dbReference>
<dbReference type="InterPro" id="IPR038441">
    <property type="entry name" value="THAP_Znf_sf"/>
</dbReference>
<evidence type="ECO:0000313" key="7">
    <source>
        <dbReference type="EMBL" id="KYN04634.1"/>
    </source>
</evidence>
<dbReference type="GO" id="GO:0043565">
    <property type="term" value="F:sequence-specific DNA binding"/>
    <property type="evidence" value="ECO:0007669"/>
    <property type="project" value="InterPro"/>
</dbReference>
<dbReference type="Gene3D" id="6.20.210.20">
    <property type="entry name" value="THAP domain"/>
    <property type="match status" value="1"/>
</dbReference>
<dbReference type="Proteomes" id="UP000078542">
    <property type="component" value="Unassembled WGS sequence"/>
</dbReference>
<evidence type="ECO:0000256" key="1">
    <source>
        <dbReference type="ARBA" id="ARBA00022723"/>
    </source>
</evidence>
<name>A0A151IK39_9HYME</name>
<feature type="domain" description="THAP-type" evidence="6">
    <location>
        <begin position="1"/>
        <end position="86"/>
    </location>
</feature>
<proteinExistence type="predicted"/>
<keyword evidence="1" id="KW-0479">Metal-binding</keyword>
<evidence type="ECO:0000256" key="3">
    <source>
        <dbReference type="ARBA" id="ARBA00022833"/>
    </source>
</evidence>
<dbReference type="InterPro" id="IPR006612">
    <property type="entry name" value="THAP_Znf"/>
</dbReference>
<evidence type="ECO:0000256" key="4">
    <source>
        <dbReference type="ARBA" id="ARBA00023125"/>
    </source>
</evidence>
<keyword evidence="4 5" id="KW-0238">DNA-binding</keyword>
<dbReference type="SUPFAM" id="SSF57716">
    <property type="entry name" value="Glucocorticoid receptor-like (DNA-binding domain)"/>
    <property type="match status" value="1"/>
</dbReference>
<protein>
    <recommendedName>
        <fullName evidence="6">THAP-type domain-containing protein</fullName>
    </recommendedName>
</protein>
<dbReference type="SMART" id="SM00980">
    <property type="entry name" value="THAP"/>
    <property type="match status" value="1"/>
</dbReference>
<dbReference type="EMBL" id="KQ977258">
    <property type="protein sequence ID" value="KYN04634.1"/>
    <property type="molecule type" value="Genomic_DNA"/>
</dbReference>
<organism evidence="7 8">
    <name type="scientific">Cyphomyrmex costatus</name>
    <dbReference type="NCBI Taxonomy" id="456900"/>
    <lineage>
        <taxon>Eukaryota</taxon>
        <taxon>Metazoa</taxon>
        <taxon>Ecdysozoa</taxon>
        <taxon>Arthropoda</taxon>
        <taxon>Hexapoda</taxon>
        <taxon>Insecta</taxon>
        <taxon>Pterygota</taxon>
        <taxon>Neoptera</taxon>
        <taxon>Endopterygota</taxon>
        <taxon>Hymenoptera</taxon>
        <taxon>Apocrita</taxon>
        <taxon>Aculeata</taxon>
        <taxon>Formicoidea</taxon>
        <taxon>Formicidae</taxon>
        <taxon>Myrmicinae</taxon>
        <taxon>Cyphomyrmex</taxon>
    </lineage>
</organism>